<organism evidence="2 3">
    <name type="scientific">Austropuccinia psidii MF-1</name>
    <dbReference type="NCBI Taxonomy" id="1389203"/>
    <lineage>
        <taxon>Eukaryota</taxon>
        <taxon>Fungi</taxon>
        <taxon>Dikarya</taxon>
        <taxon>Basidiomycota</taxon>
        <taxon>Pucciniomycotina</taxon>
        <taxon>Pucciniomycetes</taxon>
        <taxon>Pucciniales</taxon>
        <taxon>Sphaerophragmiaceae</taxon>
        <taxon>Austropuccinia</taxon>
    </lineage>
</organism>
<feature type="non-terminal residue" evidence="2">
    <location>
        <position position="68"/>
    </location>
</feature>
<name>A0A9Q3Q795_9BASI</name>
<protein>
    <submittedName>
        <fullName evidence="2">Uncharacterized protein</fullName>
    </submittedName>
</protein>
<comment type="caution">
    <text evidence="2">The sequence shown here is derived from an EMBL/GenBank/DDBJ whole genome shotgun (WGS) entry which is preliminary data.</text>
</comment>
<evidence type="ECO:0000313" key="2">
    <source>
        <dbReference type="EMBL" id="MBW0585532.1"/>
    </source>
</evidence>
<dbReference type="Proteomes" id="UP000765509">
    <property type="component" value="Unassembled WGS sequence"/>
</dbReference>
<feature type="compositionally biased region" description="Polar residues" evidence="1">
    <location>
        <begin position="1"/>
        <end position="12"/>
    </location>
</feature>
<gene>
    <name evidence="2" type="ORF">O181_125247</name>
</gene>
<keyword evidence="3" id="KW-1185">Reference proteome</keyword>
<reference evidence="2" key="1">
    <citation type="submission" date="2021-03" db="EMBL/GenBank/DDBJ databases">
        <title>Draft genome sequence of rust myrtle Austropuccinia psidii MF-1, a brazilian biotype.</title>
        <authorList>
            <person name="Quecine M.C."/>
            <person name="Pachon D.M.R."/>
            <person name="Bonatelli M.L."/>
            <person name="Correr F.H."/>
            <person name="Franceschini L.M."/>
            <person name="Leite T.F."/>
            <person name="Margarido G.R.A."/>
            <person name="Almeida C.A."/>
            <person name="Ferrarezi J.A."/>
            <person name="Labate C.A."/>
        </authorList>
    </citation>
    <scope>NUCLEOTIDE SEQUENCE</scope>
    <source>
        <strain evidence="2">MF-1</strain>
    </source>
</reference>
<dbReference type="EMBL" id="AVOT02121171">
    <property type="protein sequence ID" value="MBW0585532.1"/>
    <property type="molecule type" value="Genomic_DNA"/>
</dbReference>
<accession>A0A9Q3Q795</accession>
<evidence type="ECO:0000313" key="3">
    <source>
        <dbReference type="Proteomes" id="UP000765509"/>
    </source>
</evidence>
<proteinExistence type="predicted"/>
<evidence type="ECO:0000256" key="1">
    <source>
        <dbReference type="SAM" id="MobiDB-lite"/>
    </source>
</evidence>
<feature type="region of interest" description="Disordered" evidence="1">
    <location>
        <begin position="1"/>
        <end position="68"/>
    </location>
</feature>
<sequence>MAKRNTQPQLGQEPQVGHNQPWAPFSTHRLWQPPGATSSGPEQLPLSSGEDFPSFMDRVPKDPGGVHI</sequence>
<dbReference type="AlphaFoldDB" id="A0A9Q3Q795"/>